<sequence>MKVLSNPVGYKAMLEAVTECTKGHTIFLFLPNPIDNEAPPSEIMSHNNPIYDYDKNDHLHTWFSVECKDLEQNFPIGNHILFPTKRIYAKSGLFWELTSLCLDVWAAVIPQKCAMLEELPMSNMFTKAQSVKPPHPSPDASPEVFAAYNCHLRGHDYVRPAVPKVLSP</sequence>
<dbReference type="EMBL" id="KN825166">
    <property type="protein sequence ID" value="KIK93665.1"/>
    <property type="molecule type" value="Genomic_DNA"/>
</dbReference>
<reference evidence="2" key="2">
    <citation type="submission" date="2015-01" db="EMBL/GenBank/DDBJ databases">
        <title>Evolutionary Origins and Diversification of the Mycorrhizal Mutualists.</title>
        <authorList>
            <consortium name="DOE Joint Genome Institute"/>
            <consortium name="Mycorrhizal Genomics Consortium"/>
            <person name="Kohler A."/>
            <person name="Kuo A."/>
            <person name="Nagy L.G."/>
            <person name="Floudas D."/>
            <person name="Copeland A."/>
            <person name="Barry K.W."/>
            <person name="Cichocki N."/>
            <person name="Veneault-Fourrey C."/>
            <person name="LaButti K."/>
            <person name="Lindquist E.A."/>
            <person name="Lipzen A."/>
            <person name="Lundell T."/>
            <person name="Morin E."/>
            <person name="Murat C."/>
            <person name="Riley R."/>
            <person name="Ohm R."/>
            <person name="Sun H."/>
            <person name="Tunlid A."/>
            <person name="Henrissat B."/>
            <person name="Grigoriev I.V."/>
            <person name="Hibbett D.S."/>
            <person name="Martin F."/>
        </authorList>
    </citation>
    <scope>NUCLEOTIDE SEQUENCE [LARGE SCALE GENOMIC DNA]</scope>
    <source>
        <strain evidence="2">Ve08.2h10</strain>
    </source>
</reference>
<evidence type="ECO:0000313" key="1">
    <source>
        <dbReference type="EMBL" id="KIK93665.1"/>
    </source>
</evidence>
<dbReference type="HOGENOM" id="CLU_1587033_0_0_1"/>
<proteinExistence type="predicted"/>
<accession>A0A0D0E714</accession>
<dbReference type="InParanoid" id="A0A0D0E714"/>
<dbReference type="Proteomes" id="UP000054538">
    <property type="component" value="Unassembled WGS sequence"/>
</dbReference>
<evidence type="ECO:0000313" key="2">
    <source>
        <dbReference type="Proteomes" id="UP000054538"/>
    </source>
</evidence>
<reference evidence="1 2" key="1">
    <citation type="submission" date="2014-04" db="EMBL/GenBank/DDBJ databases">
        <authorList>
            <consortium name="DOE Joint Genome Institute"/>
            <person name="Kuo A."/>
            <person name="Kohler A."/>
            <person name="Jargeat P."/>
            <person name="Nagy L.G."/>
            <person name="Floudas D."/>
            <person name="Copeland A."/>
            <person name="Barry K.W."/>
            <person name="Cichocki N."/>
            <person name="Veneault-Fourrey C."/>
            <person name="LaButti K."/>
            <person name="Lindquist E.A."/>
            <person name="Lipzen A."/>
            <person name="Lundell T."/>
            <person name="Morin E."/>
            <person name="Murat C."/>
            <person name="Sun H."/>
            <person name="Tunlid A."/>
            <person name="Henrissat B."/>
            <person name="Grigoriev I.V."/>
            <person name="Hibbett D.S."/>
            <person name="Martin F."/>
            <person name="Nordberg H.P."/>
            <person name="Cantor M.N."/>
            <person name="Hua S.X."/>
        </authorList>
    </citation>
    <scope>NUCLEOTIDE SEQUENCE [LARGE SCALE GENOMIC DNA]</scope>
    <source>
        <strain evidence="1 2">Ve08.2h10</strain>
    </source>
</reference>
<organism evidence="1 2">
    <name type="scientific">Paxillus rubicundulus Ve08.2h10</name>
    <dbReference type="NCBI Taxonomy" id="930991"/>
    <lineage>
        <taxon>Eukaryota</taxon>
        <taxon>Fungi</taxon>
        <taxon>Dikarya</taxon>
        <taxon>Basidiomycota</taxon>
        <taxon>Agaricomycotina</taxon>
        <taxon>Agaricomycetes</taxon>
        <taxon>Agaricomycetidae</taxon>
        <taxon>Boletales</taxon>
        <taxon>Paxilineae</taxon>
        <taxon>Paxillaceae</taxon>
        <taxon>Paxillus</taxon>
    </lineage>
</organism>
<keyword evidence="2" id="KW-1185">Reference proteome</keyword>
<gene>
    <name evidence="1" type="ORF">PAXRUDRAFT_786907</name>
</gene>
<dbReference type="OrthoDB" id="3056089at2759"/>
<name>A0A0D0E714_9AGAM</name>
<protein>
    <submittedName>
        <fullName evidence="1">Uncharacterized protein</fullName>
    </submittedName>
</protein>
<dbReference type="AlphaFoldDB" id="A0A0D0E714"/>